<feature type="region of interest" description="Disordered" evidence="1">
    <location>
        <begin position="282"/>
        <end position="340"/>
    </location>
</feature>
<reference evidence="3" key="2">
    <citation type="submission" date="2009-11" db="EMBL/GenBank/DDBJ databases">
        <title>The Genome Sequence of Allomyces macrogynus strain ATCC 38327.</title>
        <authorList>
            <consortium name="The Broad Institute Genome Sequencing Platform"/>
            <person name="Russ C."/>
            <person name="Cuomo C."/>
            <person name="Shea T."/>
            <person name="Young S.K."/>
            <person name="Zeng Q."/>
            <person name="Koehrsen M."/>
            <person name="Haas B."/>
            <person name="Borodovsky M."/>
            <person name="Guigo R."/>
            <person name="Alvarado L."/>
            <person name="Berlin A."/>
            <person name="Borenstein D."/>
            <person name="Chen Z."/>
            <person name="Engels R."/>
            <person name="Freedman E."/>
            <person name="Gellesch M."/>
            <person name="Goldberg J."/>
            <person name="Griggs A."/>
            <person name="Gujja S."/>
            <person name="Heiman D."/>
            <person name="Hepburn T."/>
            <person name="Howarth C."/>
            <person name="Jen D."/>
            <person name="Larson L."/>
            <person name="Lewis B."/>
            <person name="Mehta T."/>
            <person name="Park D."/>
            <person name="Pearson M."/>
            <person name="Roberts A."/>
            <person name="Saif S."/>
            <person name="Shenoy N."/>
            <person name="Sisk P."/>
            <person name="Stolte C."/>
            <person name="Sykes S."/>
            <person name="Walk T."/>
            <person name="White J."/>
            <person name="Yandava C."/>
            <person name="Burger G."/>
            <person name="Gray M.W."/>
            <person name="Holland P.W.H."/>
            <person name="King N."/>
            <person name="Lang F.B.F."/>
            <person name="Roger A.J."/>
            <person name="Ruiz-Trillo I."/>
            <person name="Lander E."/>
            <person name="Nusbaum C."/>
        </authorList>
    </citation>
    <scope>NUCLEOTIDE SEQUENCE [LARGE SCALE GENOMIC DNA]</scope>
    <source>
        <strain evidence="3">ATCC 38327</strain>
    </source>
</reference>
<gene>
    <name evidence="2" type="ORF">AMAG_19973</name>
</gene>
<proteinExistence type="predicted"/>
<feature type="region of interest" description="Disordered" evidence="1">
    <location>
        <begin position="224"/>
        <end position="244"/>
    </location>
</feature>
<feature type="compositionally biased region" description="Polar residues" evidence="1">
    <location>
        <begin position="224"/>
        <end position="238"/>
    </location>
</feature>
<evidence type="ECO:0000313" key="2">
    <source>
        <dbReference type="EMBL" id="KNE69167.1"/>
    </source>
</evidence>
<dbReference type="Proteomes" id="UP000054350">
    <property type="component" value="Unassembled WGS sequence"/>
</dbReference>
<dbReference type="EMBL" id="GG745359">
    <property type="protein sequence ID" value="KNE69167.1"/>
    <property type="molecule type" value="Genomic_DNA"/>
</dbReference>
<protein>
    <submittedName>
        <fullName evidence="2">Uncharacterized protein</fullName>
    </submittedName>
</protein>
<keyword evidence="3" id="KW-1185">Reference proteome</keyword>
<name>A0A0L0T372_ALLM3</name>
<accession>A0A0L0T372</accession>
<dbReference type="VEuPathDB" id="FungiDB:AMAG_19973"/>
<evidence type="ECO:0000256" key="1">
    <source>
        <dbReference type="SAM" id="MobiDB-lite"/>
    </source>
</evidence>
<sequence length="449" mass="47336">MATSDAMEDFVLDNSSKSLKITIISFAMDHHARDARQSLPDLPQSNVEPTNDAPAPPMMIAAMVPVVLVDGNGQPASSFTTPPRPAPTHAGPVPWNTGAPHDGTSRTGPDPVFHGDRDNRNMPVVVLPIPAVVLPVPAVSVRSVDGFSPTVDLPATSPPRAARGPALPPTIRVGSAGDIGAPTPGPAPRPSSTTAARSPADTAFCSDTVLPPVTTEFTVLTTSASTASNLAPSPSSRAAATYGSSTALAPPPPAGLSLAATLEHYVGNVSALALNTRVSSTSLASSRRAAAPARPRLVSGGAGGGDDLDDQAEAGLASPPLTRPDAPLLRHDSPAQKEVPATLQRTLQSYTSKRAYADRHGDRKMGWRQWWRHRVRTLKADPRDQAWGYFDMLIRLIDFYCLISIPTLLAFLCDYSLSYTFQFIAFDVFFSSLWPCNYCGRGSTGTASS</sequence>
<dbReference type="AlphaFoldDB" id="A0A0L0T372"/>
<reference evidence="2 3" key="1">
    <citation type="submission" date="2009-11" db="EMBL/GenBank/DDBJ databases">
        <title>Annotation of Allomyces macrogynus ATCC 38327.</title>
        <authorList>
            <consortium name="The Broad Institute Genome Sequencing Platform"/>
            <person name="Russ C."/>
            <person name="Cuomo C."/>
            <person name="Burger G."/>
            <person name="Gray M.W."/>
            <person name="Holland P.W.H."/>
            <person name="King N."/>
            <person name="Lang F.B.F."/>
            <person name="Roger A.J."/>
            <person name="Ruiz-Trillo I."/>
            <person name="Young S.K."/>
            <person name="Zeng Q."/>
            <person name="Gargeya S."/>
            <person name="Fitzgerald M."/>
            <person name="Haas B."/>
            <person name="Abouelleil A."/>
            <person name="Alvarado L."/>
            <person name="Arachchi H.M."/>
            <person name="Berlin A."/>
            <person name="Chapman S.B."/>
            <person name="Gearin G."/>
            <person name="Goldberg J."/>
            <person name="Griggs A."/>
            <person name="Gujja S."/>
            <person name="Hansen M."/>
            <person name="Heiman D."/>
            <person name="Howarth C."/>
            <person name="Larimer J."/>
            <person name="Lui A."/>
            <person name="MacDonald P.J.P."/>
            <person name="McCowen C."/>
            <person name="Montmayeur A."/>
            <person name="Murphy C."/>
            <person name="Neiman D."/>
            <person name="Pearson M."/>
            <person name="Priest M."/>
            <person name="Roberts A."/>
            <person name="Saif S."/>
            <person name="Shea T."/>
            <person name="Sisk P."/>
            <person name="Stolte C."/>
            <person name="Sykes S."/>
            <person name="Wortman J."/>
            <person name="Nusbaum C."/>
            <person name="Birren B."/>
        </authorList>
    </citation>
    <scope>NUCLEOTIDE SEQUENCE [LARGE SCALE GENOMIC DNA]</scope>
    <source>
        <strain evidence="2 3">ATCC 38327</strain>
    </source>
</reference>
<feature type="compositionally biased region" description="Low complexity" evidence="1">
    <location>
        <begin position="282"/>
        <end position="299"/>
    </location>
</feature>
<evidence type="ECO:0000313" key="3">
    <source>
        <dbReference type="Proteomes" id="UP000054350"/>
    </source>
</evidence>
<feature type="region of interest" description="Disordered" evidence="1">
    <location>
        <begin position="149"/>
        <end position="200"/>
    </location>
</feature>
<feature type="region of interest" description="Disordered" evidence="1">
    <location>
        <begin position="74"/>
        <end position="114"/>
    </location>
</feature>
<organism evidence="2 3">
    <name type="scientific">Allomyces macrogynus (strain ATCC 38327)</name>
    <name type="common">Allomyces javanicus var. macrogynus</name>
    <dbReference type="NCBI Taxonomy" id="578462"/>
    <lineage>
        <taxon>Eukaryota</taxon>
        <taxon>Fungi</taxon>
        <taxon>Fungi incertae sedis</taxon>
        <taxon>Blastocladiomycota</taxon>
        <taxon>Blastocladiomycetes</taxon>
        <taxon>Blastocladiales</taxon>
        <taxon>Blastocladiaceae</taxon>
        <taxon>Allomyces</taxon>
    </lineage>
</organism>